<keyword evidence="2" id="KW-1185">Reference proteome</keyword>
<dbReference type="Proteomes" id="UP000033033">
    <property type="component" value="Chromosome"/>
</dbReference>
<dbReference type="AlphaFoldDB" id="A0A0E3QUM3"/>
<organism evidence="1 2">
    <name type="scientific">Methanosarcina barkeri MS</name>
    <dbReference type="NCBI Taxonomy" id="1434108"/>
    <lineage>
        <taxon>Archaea</taxon>
        <taxon>Methanobacteriati</taxon>
        <taxon>Methanobacteriota</taxon>
        <taxon>Stenosarchaea group</taxon>
        <taxon>Methanomicrobia</taxon>
        <taxon>Methanosarcinales</taxon>
        <taxon>Methanosarcinaceae</taxon>
        <taxon>Methanosarcina</taxon>
    </lineage>
</organism>
<dbReference type="EMBL" id="CP009528">
    <property type="protein sequence ID" value="AKB54450.1"/>
    <property type="molecule type" value="Genomic_DNA"/>
</dbReference>
<dbReference type="HOGENOM" id="CLU_2243826_0_0_2"/>
<dbReference type="KEGG" id="mby:MSBRM_1452"/>
<evidence type="ECO:0000313" key="2">
    <source>
        <dbReference type="Proteomes" id="UP000033033"/>
    </source>
</evidence>
<sequence length="104" mass="11663">MTPGYVSGYDSNHWHISHISGHILHSSHSSHVANHGSSYTSGYVTHIIGHYILSNISCHTSSHTPVYACVNPREKAKHRTSRGILNITFILYPHKQIRSFESDV</sequence>
<evidence type="ECO:0000313" key="1">
    <source>
        <dbReference type="EMBL" id="AKB54450.1"/>
    </source>
</evidence>
<proteinExistence type="predicted"/>
<accession>A0A0E3QUM3</accession>
<reference evidence="1 2" key="1">
    <citation type="submission" date="2014-07" db="EMBL/GenBank/DDBJ databases">
        <title>Methanogenic archaea and the global carbon cycle.</title>
        <authorList>
            <person name="Henriksen J.R."/>
            <person name="Luke J."/>
            <person name="Reinhart S."/>
            <person name="Benedict M.N."/>
            <person name="Youngblut N.D."/>
            <person name="Metcalf M.E."/>
            <person name="Whitaker R.J."/>
            <person name="Metcalf W.W."/>
        </authorList>
    </citation>
    <scope>NUCLEOTIDE SEQUENCE [LARGE SCALE GENOMIC DNA]</scope>
    <source>
        <strain evidence="1 2">MS</strain>
    </source>
</reference>
<protein>
    <submittedName>
        <fullName evidence="1">Uncharacterized protein</fullName>
    </submittedName>
</protein>
<name>A0A0E3QUM3_METBA</name>
<gene>
    <name evidence="1" type="ORF">MSBRM_1452</name>
</gene>